<evidence type="ECO:0008006" key="4">
    <source>
        <dbReference type="Google" id="ProtNLM"/>
    </source>
</evidence>
<gene>
    <name evidence="2" type="ORF">MG3_00281</name>
</gene>
<evidence type="ECO:0000256" key="1">
    <source>
        <dbReference type="SAM" id="Phobius"/>
    </source>
</evidence>
<feature type="transmembrane region" description="Helical" evidence="1">
    <location>
        <begin position="87"/>
        <end position="110"/>
    </location>
</feature>
<sequence>MDQDNEIDRLRETELWNNNNNISNTASDPNDLTLPSSITAFDPIQQQELEQLQALLDPSSSLSHNEEQQQQQQGQQHHLKNNETSQCWIRALIFIGYCISTVFFSIHLWIQYFFVKYTYDDQTAVNMLNYVTAAQEQAIDEYSRKTERRRSRESDQ</sequence>
<accession>A0AB34PYV9</accession>
<evidence type="ECO:0000313" key="3">
    <source>
        <dbReference type="Proteomes" id="UP000030161"/>
    </source>
</evidence>
<evidence type="ECO:0000313" key="2">
    <source>
        <dbReference type="EMBL" id="KGR21282.1"/>
    </source>
</evidence>
<comment type="caution">
    <text evidence="2">The sequence shown here is derived from an EMBL/GenBank/DDBJ whole genome shotgun (WGS) entry which is preliminary data.</text>
</comment>
<reference evidence="2 3" key="1">
    <citation type="submission" date="2013-12" db="EMBL/GenBank/DDBJ databases">
        <title>The Genome Sequence of Candida albicans P78048.</title>
        <authorList>
            <consortium name="The Broad Institute Genome Sequencing Platform"/>
            <consortium name="The Broad Institute Genome Sequencing Center for Infectious Disease"/>
            <person name="Cuomo C."/>
            <person name="Bennett R."/>
            <person name="Hirakawa M."/>
            <person name="Noverr M."/>
            <person name="Mitchell A."/>
            <person name="Young S.K."/>
            <person name="Zeng Q."/>
            <person name="Gargeya S."/>
            <person name="Fitzgerald M."/>
            <person name="Abouelleil A."/>
            <person name="Alvarado L."/>
            <person name="Berlin A.M."/>
            <person name="Chapman S.B."/>
            <person name="Dewar J."/>
            <person name="Goldberg J."/>
            <person name="Griggs A."/>
            <person name="Gujja S."/>
            <person name="Hansen M."/>
            <person name="Howarth C."/>
            <person name="Imamovic A."/>
            <person name="Larimer J."/>
            <person name="McCowan C."/>
            <person name="Murphy C."/>
            <person name="Pearson M."/>
            <person name="Priest M."/>
            <person name="Roberts A."/>
            <person name="Saif S."/>
            <person name="Shea T."/>
            <person name="Sykes S."/>
            <person name="Wortman J."/>
            <person name="Nusbaum C."/>
            <person name="Birren B."/>
        </authorList>
    </citation>
    <scope>NUCLEOTIDE SEQUENCE [LARGE SCALE GENOMIC DNA]</scope>
    <source>
        <strain evidence="2 3">P78048</strain>
    </source>
</reference>
<name>A0AB34PYV9_CANAX</name>
<keyword evidence="1" id="KW-1133">Transmembrane helix</keyword>
<proteinExistence type="predicted"/>
<dbReference type="Proteomes" id="UP000030161">
    <property type="component" value="Unassembled WGS sequence"/>
</dbReference>
<protein>
    <recommendedName>
        <fullName evidence="4">Transmembrane protein</fullName>
    </recommendedName>
</protein>
<dbReference type="AlphaFoldDB" id="A0AB34PYV9"/>
<keyword evidence="1" id="KW-0812">Transmembrane</keyword>
<organism evidence="2 3">
    <name type="scientific">Candida albicans P78048</name>
    <dbReference type="NCBI Taxonomy" id="1094989"/>
    <lineage>
        <taxon>Eukaryota</taxon>
        <taxon>Fungi</taxon>
        <taxon>Dikarya</taxon>
        <taxon>Ascomycota</taxon>
        <taxon>Saccharomycotina</taxon>
        <taxon>Pichiomycetes</taxon>
        <taxon>Debaryomycetaceae</taxon>
        <taxon>Candida/Lodderomyces clade</taxon>
        <taxon>Candida</taxon>
    </lineage>
</organism>
<dbReference type="EMBL" id="AJIX01000003">
    <property type="protein sequence ID" value="KGR21282.1"/>
    <property type="molecule type" value="Genomic_DNA"/>
</dbReference>
<keyword evidence="1" id="KW-0472">Membrane</keyword>
<dbReference type="SMR" id="A0AB34PYV9"/>